<keyword evidence="8" id="KW-1185">Reference proteome</keyword>
<dbReference type="Proteomes" id="UP000225706">
    <property type="component" value="Unassembled WGS sequence"/>
</dbReference>
<evidence type="ECO:0000256" key="4">
    <source>
        <dbReference type="SAM" id="MobiDB-lite"/>
    </source>
</evidence>
<keyword evidence="2" id="KW-1015">Disulfide bond</keyword>
<gene>
    <name evidence="7" type="primary">tll2</name>
    <name evidence="7" type="ORF">AWC38_SpisGene19198</name>
</gene>
<evidence type="ECO:0000259" key="5">
    <source>
        <dbReference type="PROSITE" id="PS01180"/>
    </source>
</evidence>
<dbReference type="Gene3D" id="2.60.120.290">
    <property type="entry name" value="Spermadhesin, CUB domain"/>
    <property type="match status" value="1"/>
</dbReference>
<feature type="region of interest" description="Disordered" evidence="4">
    <location>
        <begin position="179"/>
        <end position="200"/>
    </location>
</feature>
<keyword evidence="1" id="KW-0677">Repeat</keyword>
<dbReference type="EMBL" id="LSMT01000539">
    <property type="protein sequence ID" value="PFX16526.1"/>
    <property type="molecule type" value="Genomic_DNA"/>
</dbReference>
<dbReference type="InterPro" id="IPR035914">
    <property type="entry name" value="Sperma_CUB_dom_sf"/>
</dbReference>
<comment type="caution">
    <text evidence="7">The sequence shown here is derived from an EMBL/GenBank/DDBJ whole genome shotgun (WGS) entry which is preliminary data.</text>
</comment>
<protein>
    <submittedName>
        <fullName evidence="7">Tolloid-like protein 2</fullName>
    </submittedName>
</protein>
<proteinExistence type="predicted"/>
<organism evidence="7 8">
    <name type="scientific">Stylophora pistillata</name>
    <name type="common">Smooth cauliflower coral</name>
    <dbReference type="NCBI Taxonomy" id="50429"/>
    <lineage>
        <taxon>Eukaryota</taxon>
        <taxon>Metazoa</taxon>
        <taxon>Cnidaria</taxon>
        <taxon>Anthozoa</taxon>
        <taxon>Hexacorallia</taxon>
        <taxon>Scleractinia</taxon>
        <taxon>Astrocoeniina</taxon>
        <taxon>Pocilloporidae</taxon>
        <taxon>Stylophora</taxon>
    </lineage>
</organism>
<dbReference type="OrthoDB" id="5977306at2759"/>
<dbReference type="SMART" id="SM00042">
    <property type="entry name" value="CUB"/>
    <property type="match status" value="1"/>
</dbReference>
<evidence type="ECO:0000256" key="1">
    <source>
        <dbReference type="ARBA" id="ARBA00022737"/>
    </source>
</evidence>
<reference evidence="8" key="1">
    <citation type="journal article" date="2017" name="bioRxiv">
        <title>Comparative analysis of the genomes of Stylophora pistillata and Acropora digitifera provides evidence for extensive differences between species of corals.</title>
        <authorList>
            <person name="Voolstra C.R."/>
            <person name="Li Y."/>
            <person name="Liew Y.J."/>
            <person name="Baumgarten S."/>
            <person name="Zoccola D."/>
            <person name="Flot J.-F."/>
            <person name="Tambutte S."/>
            <person name="Allemand D."/>
            <person name="Aranda M."/>
        </authorList>
    </citation>
    <scope>NUCLEOTIDE SEQUENCE [LARGE SCALE GENOMIC DNA]</scope>
</reference>
<dbReference type="InterPro" id="IPR035901">
    <property type="entry name" value="GIY-YIG_endonuc_sf"/>
</dbReference>
<dbReference type="SUPFAM" id="SSF49854">
    <property type="entry name" value="Spermadhesin, CUB domain"/>
    <property type="match status" value="1"/>
</dbReference>
<feature type="domain" description="CUB" evidence="5">
    <location>
        <begin position="26"/>
        <end position="156"/>
    </location>
</feature>
<dbReference type="InterPro" id="IPR000305">
    <property type="entry name" value="GIY-YIG_endonuc"/>
</dbReference>
<comment type="caution">
    <text evidence="3">Lacks conserved residue(s) required for the propagation of feature annotation.</text>
</comment>
<dbReference type="InterPro" id="IPR000859">
    <property type="entry name" value="CUB_dom"/>
</dbReference>
<dbReference type="Gene3D" id="3.40.1440.10">
    <property type="entry name" value="GIY-YIG endonuclease"/>
    <property type="match status" value="1"/>
</dbReference>
<evidence type="ECO:0000256" key="2">
    <source>
        <dbReference type="ARBA" id="ARBA00023157"/>
    </source>
</evidence>
<feature type="compositionally biased region" description="Low complexity" evidence="4">
    <location>
        <begin position="185"/>
        <end position="200"/>
    </location>
</feature>
<accession>A0A2B4RH82</accession>
<dbReference type="CDD" id="cd10442">
    <property type="entry name" value="GIY-YIG_PLEs"/>
    <property type="match status" value="1"/>
</dbReference>
<evidence type="ECO:0000313" key="7">
    <source>
        <dbReference type="EMBL" id="PFX16526.1"/>
    </source>
</evidence>
<dbReference type="PROSITE" id="PS01180">
    <property type="entry name" value="CUB"/>
    <property type="match status" value="1"/>
</dbReference>
<evidence type="ECO:0000313" key="8">
    <source>
        <dbReference type="Proteomes" id="UP000225706"/>
    </source>
</evidence>
<dbReference type="Pfam" id="PF00431">
    <property type="entry name" value="CUB"/>
    <property type="match status" value="1"/>
</dbReference>
<evidence type="ECO:0000259" key="6">
    <source>
        <dbReference type="PROSITE" id="PS50164"/>
    </source>
</evidence>
<dbReference type="PANTHER" id="PTHR24251:SF30">
    <property type="entry name" value="MEMBRANE FRIZZLED-RELATED PROTEIN"/>
    <property type="match status" value="1"/>
</dbReference>
<dbReference type="PROSITE" id="PS50164">
    <property type="entry name" value="GIY_YIG"/>
    <property type="match status" value="1"/>
</dbReference>
<feature type="domain" description="GIY-YIG" evidence="6">
    <location>
        <begin position="249"/>
        <end position="338"/>
    </location>
</feature>
<dbReference type="PANTHER" id="PTHR24251">
    <property type="entry name" value="OVOCHYMASE-RELATED"/>
    <property type="match status" value="1"/>
</dbReference>
<name>A0A2B4RH82_STYPI</name>
<dbReference type="CDD" id="cd00041">
    <property type="entry name" value="CUB"/>
    <property type="match status" value="1"/>
</dbReference>
<sequence>MRFVGDSEHYKGFNLSFIAGLSPEGRQNFLNTSGGETITFGTPKAGAQNYPSNYKEQWFLIVPEGRQVQIDFETFDLEDSKDCKNDYVEFCEAFVSKGYIYESIHGQFAPILTKRLCGNTKPSSMQSKENIVWVQFKGHSNSTTVYKGFKASFKADSLSDENKYLHRVFTKNNYNNDFIRRNTHRPTTTTETNDTATPTTTATIPYIKGMSENISRILLPFNIRVAHKPITTLRQLLTNVKDKDEPRNRQGTIYKINCSDCQASYIGETGRNLTTRLTEHRRATRKGDVSNHIAEHHRLTNHNIDWDSAQCLTYSTDYFQRLTLESWFTNLEQTPLNRCQQLPAPYKRLIHDINITNDRKRTT</sequence>
<dbReference type="AlphaFoldDB" id="A0A2B4RH82"/>
<evidence type="ECO:0000256" key="3">
    <source>
        <dbReference type="PROSITE-ProRule" id="PRU00059"/>
    </source>
</evidence>